<evidence type="ECO:0000256" key="2">
    <source>
        <dbReference type="ARBA" id="ARBA00022490"/>
    </source>
</evidence>
<dbReference type="GO" id="GO:0000976">
    <property type="term" value="F:transcription cis-regulatory region binding"/>
    <property type="evidence" value="ECO:0007669"/>
    <property type="project" value="TreeGrafter"/>
</dbReference>
<dbReference type="InterPro" id="IPR038619">
    <property type="entry name" value="MraZ_sf"/>
</dbReference>
<reference evidence="9 10" key="1">
    <citation type="submission" date="2014-12" db="EMBL/GenBank/DDBJ databases">
        <title>Genome sequencing of Brevundimonas nasdae TPW30.</title>
        <authorList>
            <person name="Tan P.W."/>
            <person name="Chan K.-G."/>
        </authorList>
    </citation>
    <scope>NUCLEOTIDE SEQUENCE [LARGE SCALE GENOMIC DNA]</scope>
    <source>
        <strain evidence="9 10">TPW30</strain>
    </source>
</reference>
<keyword evidence="9" id="KW-0132">Cell division</keyword>
<dbReference type="Pfam" id="PF02381">
    <property type="entry name" value="MraZ"/>
    <property type="match status" value="1"/>
</dbReference>
<keyword evidence="9" id="KW-0131">Cell cycle</keyword>
<dbReference type="Proteomes" id="UP000031166">
    <property type="component" value="Unassembled WGS sequence"/>
</dbReference>
<evidence type="ECO:0000256" key="6">
    <source>
        <dbReference type="ARBA" id="ARBA00023163"/>
    </source>
</evidence>
<dbReference type="GO" id="GO:0003700">
    <property type="term" value="F:DNA-binding transcription factor activity"/>
    <property type="evidence" value="ECO:0007669"/>
    <property type="project" value="UniProtKB-UniRule"/>
</dbReference>
<feature type="domain" description="SpoVT-AbrB" evidence="8">
    <location>
        <begin position="5"/>
        <end position="51"/>
    </location>
</feature>
<dbReference type="InterPro" id="IPR003444">
    <property type="entry name" value="MraZ"/>
</dbReference>
<keyword evidence="4 7" id="KW-0805">Transcription regulation</keyword>
<dbReference type="CDD" id="cd16320">
    <property type="entry name" value="MraZ_N"/>
    <property type="match status" value="1"/>
</dbReference>
<dbReference type="GO" id="GO:0005737">
    <property type="term" value="C:cytoplasm"/>
    <property type="evidence" value="ECO:0007669"/>
    <property type="project" value="UniProtKB-UniRule"/>
</dbReference>
<dbReference type="InterPro" id="IPR020603">
    <property type="entry name" value="MraZ_dom"/>
</dbReference>
<dbReference type="GO" id="GO:2000143">
    <property type="term" value="P:negative regulation of DNA-templated transcription initiation"/>
    <property type="evidence" value="ECO:0007669"/>
    <property type="project" value="TreeGrafter"/>
</dbReference>
<keyword evidence="6 7" id="KW-0804">Transcription</keyword>
<keyword evidence="5 7" id="KW-0238">DNA-binding</keyword>
<evidence type="ECO:0000256" key="5">
    <source>
        <dbReference type="ARBA" id="ARBA00023125"/>
    </source>
</evidence>
<dbReference type="PANTHER" id="PTHR34701:SF1">
    <property type="entry name" value="TRANSCRIPTIONAL REGULATOR MRAZ"/>
    <property type="match status" value="1"/>
</dbReference>
<sequence length="158" mass="17143">MFLSTYEKQLDGKRRLLIPNDFRTTENGAAGGVFIFPSIEADCLEAGGDRLFAVYAEMIEALPFGSEERSALEWQVMGEQVRLAYDSGGRITLPEALCAEAGLGDTVVIVGLNDRFQIWSREKWAARRAEQRALAKAGMAQIGALKLAAQMKLAGGGS</sequence>
<evidence type="ECO:0000256" key="1">
    <source>
        <dbReference type="ARBA" id="ARBA00013860"/>
    </source>
</evidence>
<comment type="caution">
    <text evidence="9">The sequence shown here is derived from an EMBL/GenBank/DDBJ whole genome shotgun (WGS) entry which is preliminary data.</text>
</comment>
<proteinExistence type="inferred from homology"/>
<dbReference type="InterPro" id="IPR035642">
    <property type="entry name" value="MraZ_N"/>
</dbReference>
<dbReference type="Gene3D" id="3.40.1550.20">
    <property type="entry name" value="Transcriptional regulator MraZ domain"/>
    <property type="match status" value="1"/>
</dbReference>
<dbReference type="GO" id="GO:0009295">
    <property type="term" value="C:nucleoid"/>
    <property type="evidence" value="ECO:0007669"/>
    <property type="project" value="UniProtKB-SubCell"/>
</dbReference>
<organism evidence="9 10">
    <name type="scientific">Brevundimonas nasdae</name>
    <dbReference type="NCBI Taxonomy" id="172043"/>
    <lineage>
        <taxon>Bacteria</taxon>
        <taxon>Pseudomonadati</taxon>
        <taxon>Pseudomonadota</taxon>
        <taxon>Alphaproteobacteria</taxon>
        <taxon>Caulobacterales</taxon>
        <taxon>Caulobacteraceae</taxon>
        <taxon>Brevundimonas</taxon>
    </lineage>
</organism>
<dbReference type="InterPro" id="IPR007159">
    <property type="entry name" value="SpoVT-AbrB_dom"/>
</dbReference>
<dbReference type="GO" id="GO:0051301">
    <property type="term" value="P:cell division"/>
    <property type="evidence" value="ECO:0007669"/>
    <property type="project" value="UniProtKB-KW"/>
</dbReference>
<comment type="subunit">
    <text evidence="7">Forms oligomers.</text>
</comment>
<feature type="domain" description="SpoVT-AbrB" evidence="8">
    <location>
        <begin position="80"/>
        <end position="123"/>
    </location>
</feature>
<dbReference type="HAMAP" id="MF_01008">
    <property type="entry name" value="MraZ"/>
    <property type="match status" value="1"/>
</dbReference>
<dbReference type="PROSITE" id="PS51740">
    <property type="entry name" value="SPOVT_ABRB"/>
    <property type="match status" value="2"/>
</dbReference>
<keyword evidence="2 7" id="KW-0963">Cytoplasm</keyword>
<comment type="similarity">
    <text evidence="7">Belongs to the MraZ family.</text>
</comment>
<dbReference type="AlphaFoldDB" id="A0A0B4C6F5"/>
<dbReference type="InterPro" id="IPR037914">
    <property type="entry name" value="SpoVT-AbrB_sf"/>
</dbReference>
<dbReference type="STRING" id="172043.RM53_11270"/>
<protein>
    <recommendedName>
        <fullName evidence="1 7">Transcriptional regulator MraZ</fullName>
    </recommendedName>
</protein>
<dbReference type="InterPro" id="IPR035644">
    <property type="entry name" value="MraZ_C"/>
</dbReference>
<accession>A0A0B4C6F5</accession>
<dbReference type="RefSeq" id="WP_017504538.1">
    <property type="nucleotide sequence ID" value="NZ_CP119180.1"/>
</dbReference>
<evidence type="ECO:0000256" key="3">
    <source>
        <dbReference type="ARBA" id="ARBA00022737"/>
    </source>
</evidence>
<evidence type="ECO:0000256" key="7">
    <source>
        <dbReference type="HAMAP-Rule" id="MF_01008"/>
    </source>
</evidence>
<evidence type="ECO:0000259" key="8">
    <source>
        <dbReference type="PROSITE" id="PS51740"/>
    </source>
</evidence>
<dbReference type="PANTHER" id="PTHR34701">
    <property type="entry name" value="TRANSCRIPTIONAL REGULATOR MRAZ"/>
    <property type="match status" value="1"/>
</dbReference>
<gene>
    <name evidence="7" type="primary">mraZ</name>
    <name evidence="9" type="ORF">RM53_11270</name>
</gene>
<keyword evidence="3" id="KW-0677">Repeat</keyword>
<evidence type="ECO:0000313" key="10">
    <source>
        <dbReference type="Proteomes" id="UP000031166"/>
    </source>
</evidence>
<evidence type="ECO:0000256" key="4">
    <source>
        <dbReference type="ARBA" id="ARBA00023015"/>
    </source>
</evidence>
<dbReference type="SUPFAM" id="SSF89447">
    <property type="entry name" value="AbrB/MazE/MraZ-like"/>
    <property type="match status" value="1"/>
</dbReference>
<evidence type="ECO:0000313" key="9">
    <source>
        <dbReference type="EMBL" id="KIC56634.1"/>
    </source>
</evidence>
<comment type="subcellular location">
    <subcellularLocation>
        <location evidence="7">Cytoplasm</location>
        <location evidence="7">Nucleoid</location>
    </subcellularLocation>
</comment>
<dbReference type="EMBL" id="JWSY01000020">
    <property type="protein sequence ID" value="KIC56634.1"/>
    <property type="molecule type" value="Genomic_DNA"/>
</dbReference>
<name>A0A0B4C6F5_9CAUL</name>
<dbReference type="CDD" id="cd16321">
    <property type="entry name" value="MraZ_C"/>
    <property type="match status" value="1"/>
</dbReference>